<keyword evidence="13" id="KW-1185">Reference proteome</keyword>
<feature type="transmembrane region" description="Helical" evidence="10">
    <location>
        <begin position="32"/>
        <end position="56"/>
    </location>
</feature>
<dbReference type="PANTHER" id="PTHR14969:SF62">
    <property type="entry name" value="DECAPRENYLPHOSPHORYL-5-PHOSPHORIBOSE PHOSPHATASE RV3807C-RELATED"/>
    <property type="match status" value="1"/>
</dbReference>
<evidence type="ECO:0000256" key="4">
    <source>
        <dbReference type="ARBA" id="ARBA00022692"/>
    </source>
</evidence>
<dbReference type="Proteomes" id="UP001595617">
    <property type="component" value="Unassembled WGS sequence"/>
</dbReference>
<evidence type="ECO:0000259" key="11">
    <source>
        <dbReference type="SMART" id="SM00014"/>
    </source>
</evidence>
<evidence type="ECO:0000313" key="12">
    <source>
        <dbReference type="EMBL" id="MFC3854231.1"/>
    </source>
</evidence>
<dbReference type="RefSeq" id="WP_380698307.1">
    <property type="nucleotide sequence ID" value="NZ_JBHRYR010000011.1"/>
</dbReference>
<evidence type="ECO:0000256" key="1">
    <source>
        <dbReference type="ARBA" id="ARBA00004651"/>
    </source>
</evidence>
<evidence type="ECO:0000256" key="8">
    <source>
        <dbReference type="ARBA" id="ARBA00032707"/>
    </source>
</evidence>
<proteinExistence type="predicted"/>
<name>A0ABV8A163_9GAMM</name>
<dbReference type="InterPro" id="IPR000326">
    <property type="entry name" value="PAP2/HPO"/>
</dbReference>
<keyword evidence="7 10" id="KW-0472">Membrane</keyword>
<reference evidence="13" key="1">
    <citation type="journal article" date="2019" name="Int. J. Syst. Evol. Microbiol.">
        <title>The Global Catalogue of Microorganisms (GCM) 10K type strain sequencing project: providing services to taxonomists for standard genome sequencing and annotation.</title>
        <authorList>
            <consortium name="The Broad Institute Genomics Platform"/>
            <consortium name="The Broad Institute Genome Sequencing Center for Infectious Disease"/>
            <person name="Wu L."/>
            <person name="Ma J."/>
        </authorList>
    </citation>
    <scope>NUCLEOTIDE SEQUENCE [LARGE SCALE GENOMIC DNA]</scope>
    <source>
        <strain evidence="13">IBRC 10765</strain>
    </source>
</reference>
<accession>A0ABV8A163</accession>
<dbReference type="SUPFAM" id="SSF48317">
    <property type="entry name" value="Acid phosphatase/Vanadium-dependent haloperoxidase"/>
    <property type="match status" value="1"/>
</dbReference>
<dbReference type="EC" id="3.6.1.27" evidence="2"/>
<dbReference type="Gene3D" id="1.20.144.10">
    <property type="entry name" value="Phosphatidic acid phosphatase type 2/haloperoxidase"/>
    <property type="match status" value="1"/>
</dbReference>
<dbReference type="InterPro" id="IPR036938">
    <property type="entry name" value="PAP2/HPO_sf"/>
</dbReference>
<evidence type="ECO:0000313" key="13">
    <source>
        <dbReference type="Proteomes" id="UP001595617"/>
    </source>
</evidence>
<evidence type="ECO:0000256" key="6">
    <source>
        <dbReference type="ARBA" id="ARBA00022989"/>
    </source>
</evidence>
<dbReference type="SMART" id="SM00014">
    <property type="entry name" value="acidPPc"/>
    <property type="match status" value="1"/>
</dbReference>
<evidence type="ECO:0000256" key="10">
    <source>
        <dbReference type="SAM" id="Phobius"/>
    </source>
</evidence>
<sequence length="177" mass="20053">MTRQLFASIHQFDVLAFSWCMNRKRREHLTQVGRYVSATADGPLYALMALLLYALHDAFDERWLQAMALAFVVERVIYLLVKRVCKRNRPQDALINFHSFIRPSDQFSFPSGHTSCAFLFATFLVALFPAVALLWWLWAASVGLSRIFLGVHFPTDTVVGAFMGASVALWAMGYVGL</sequence>
<gene>
    <name evidence="12" type="ORF">ACFOOG_15440</name>
</gene>
<feature type="transmembrane region" description="Helical" evidence="10">
    <location>
        <begin position="158"/>
        <end position="176"/>
    </location>
</feature>
<evidence type="ECO:0000256" key="2">
    <source>
        <dbReference type="ARBA" id="ARBA00012374"/>
    </source>
</evidence>
<protein>
    <recommendedName>
        <fullName evidence="2">undecaprenyl-diphosphate phosphatase</fullName>
        <ecNumber evidence="2">3.6.1.27</ecNumber>
    </recommendedName>
    <alternativeName>
        <fullName evidence="8">Undecaprenyl pyrophosphate phosphatase</fullName>
    </alternativeName>
</protein>
<evidence type="ECO:0000256" key="9">
    <source>
        <dbReference type="ARBA" id="ARBA00047594"/>
    </source>
</evidence>
<keyword evidence="5" id="KW-0378">Hydrolase</keyword>
<evidence type="ECO:0000256" key="7">
    <source>
        <dbReference type="ARBA" id="ARBA00023136"/>
    </source>
</evidence>
<comment type="subcellular location">
    <subcellularLocation>
        <location evidence="1">Cell membrane</location>
        <topology evidence="1">Multi-pass membrane protein</topology>
    </subcellularLocation>
</comment>
<dbReference type="EMBL" id="JBHRYR010000011">
    <property type="protein sequence ID" value="MFC3854231.1"/>
    <property type="molecule type" value="Genomic_DNA"/>
</dbReference>
<comment type="caution">
    <text evidence="12">The sequence shown here is derived from an EMBL/GenBank/DDBJ whole genome shotgun (WGS) entry which is preliminary data.</text>
</comment>
<keyword evidence="3" id="KW-1003">Cell membrane</keyword>
<organism evidence="12 13">
    <name type="scientific">Saccharospirillum mangrovi</name>
    <dbReference type="NCBI Taxonomy" id="2161747"/>
    <lineage>
        <taxon>Bacteria</taxon>
        <taxon>Pseudomonadati</taxon>
        <taxon>Pseudomonadota</taxon>
        <taxon>Gammaproteobacteria</taxon>
        <taxon>Oceanospirillales</taxon>
        <taxon>Saccharospirillaceae</taxon>
        <taxon>Saccharospirillum</taxon>
    </lineage>
</organism>
<comment type="catalytic activity">
    <reaction evidence="9">
        <text>di-trans,octa-cis-undecaprenyl diphosphate + H2O = di-trans,octa-cis-undecaprenyl phosphate + phosphate + H(+)</text>
        <dbReference type="Rhea" id="RHEA:28094"/>
        <dbReference type="ChEBI" id="CHEBI:15377"/>
        <dbReference type="ChEBI" id="CHEBI:15378"/>
        <dbReference type="ChEBI" id="CHEBI:43474"/>
        <dbReference type="ChEBI" id="CHEBI:58405"/>
        <dbReference type="ChEBI" id="CHEBI:60392"/>
        <dbReference type="EC" id="3.6.1.27"/>
    </reaction>
</comment>
<feature type="transmembrane region" description="Helical" evidence="10">
    <location>
        <begin position="62"/>
        <end position="81"/>
    </location>
</feature>
<keyword evidence="6 10" id="KW-1133">Transmembrane helix</keyword>
<dbReference type="Pfam" id="PF01569">
    <property type="entry name" value="PAP2"/>
    <property type="match status" value="1"/>
</dbReference>
<evidence type="ECO:0000256" key="3">
    <source>
        <dbReference type="ARBA" id="ARBA00022475"/>
    </source>
</evidence>
<keyword evidence="4 10" id="KW-0812">Transmembrane</keyword>
<feature type="domain" description="Phosphatidic acid phosphatase type 2/haloperoxidase" evidence="11">
    <location>
        <begin position="64"/>
        <end position="172"/>
    </location>
</feature>
<feature type="transmembrane region" description="Helical" evidence="10">
    <location>
        <begin position="116"/>
        <end position="138"/>
    </location>
</feature>
<dbReference type="CDD" id="cd01610">
    <property type="entry name" value="PAP2_like"/>
    <property type="match status" value="1"/>
</dbReference>
<evidence type="ECO:0000256" key="5">
    <source>
        <dbReference type="ARBA" id="ARBA00022801"/>
    </source>
</evidence>
<dbReference type="PANTHER" id="PTHR14969">
    <property type="entry name" value="SPHINGOSINE-1-PHOSPHATE PHOSPHOHYDROLASE"/>
    <property type="match status" value="1"/>
</dbReference>